<dbReference type="Proteomes" id="UP000037696">
    <property type="component" value="Unassembled WGS sequence"/>
</dbReference>
<comment type="caution">
    <text evidence="2">The sequence shown here is derived from an EMBL/GenBank/DDBJ whole genome shotgun (WGS) entry which is preliminary data.</text>
</comment>
<evidence type="ECO:0000256" key="1">
    <source>
        <dbReference type="SAM" id="MobiDB-lite"/>
    </source>
</evidence>
<proteinExistence type="predicted"/>
<dbReference type="AlphaFoldDB" id="A0A0M8NZQ7"/>
<sequence length="374" mass="41906">MEEFGVFRRVRKYLGRGTTKEDATSIFNRNFIQQCYEMISQMVQRDPAYYAVLVACRPDQNQKLVHRPRQYQQSTVSQCDGVGPGVPIDRTKLLAQGEVTSDIHSTVILPTCETAQKIRLVPVSHRQCNSWSQSQLDPEYGDGCKVLGEAQEIVVQPGDLIVCLPQIPRWPATFSSSNFLNLSQTGLDNRFPTPPEQPSESCDTGSFDKLWEQPEPQAQDTKRIADEYHTAKAGLIEDSWGSSPSAIGQALTGRLDWGTDRVREEINYILGSDGATAVEFVTKSQAQLAKHFHNICDSIERGEDLDSDCKMNRYGERGVSPDLFQGQNEYLETPESFTDPLTSTSPTWNNPSLDDMVANLDHTFSQQPMSFDLP</sequence>
<dbReference type="EMBL" id="LHQQ01000303">
    <property type="protein sequence ID" value="KOS37661.1"/>
    <property type="molecule type" value="Genomic_DNA"/>
</dbReference>
<gene>
    <name evidence="2" type="ORF">ACN38_g11538</name>
</gene>
<evidence type="ECO:0000313" key="3">
    <source>
        <dbReference type="Proteomes" id="UP000037696"/>
    </source>
</evidence>
<reference evidence="2 3" key="1">
    <citation type="submission" date="2015-08" db="EMBL/GenBank/DDBJ databases">
        <title>Genome sequencing of Penicillium nordicum.</title>
        <authorList>
            <person name="Nguyen H.D."/>
            <person name="Seifert K.A."/>
        </authorList>
    </citation>
    <scope>NUCLEOTIDE SEQUENCE [LARGE SCALE GENOMIC DNA]</scope>
    <source>
        <strain evidence="2 3">DAOMC 185683</strain>
    </source>
</reference>
<dbReference type="OrthoDB" id="4505337at2759"/>
<organism evidence="2 3">
    <name type="scientific">Penicillium nordicum</name>
    <dbReference type="NCBI Taxonomy" id="229535"/>
    <lineage>
        <taxon>Eukaryota</taxon>
        <taxon>Fungi</taxon>
        <taxon>Dikarya</taxon>
        <taxon>Ascomycota</taxon>
        <taxon>Pezizomycotina</taxon>
        <taxon>Eurotiomycetes</taxon>
        <taxon>Eurotiomycetidae</taxon>
        <taxon>Eurotiales</taxon>
        <taxon>Aspergillaceae</taxon>
        <taxon>Penicillium</taxon>
    </lineage>
</organism>
<dbReference type="STRING" id="229535.A0A0M8NZQ7"/>
<evidence type="ECO:0000313" key="2">
    <source>
        <dbReference type="EMBL" id="KOS37661.1"/>
    </source>
</evidence>
<feature type="region of interest" description="Disordered" evidence="1">
    <location>
        <begin position="190"/>
        <end position="209"/>
    </location>
</feature>
<keyword evidence="3" id="KW-1185">Reference proteome</keyword>
<accession>A0A0M8NZQ7</accession>
<protein>
    <submittedName>
        <fullName evidence="2">Uncharacterized protein</fullName>
    </submittedName>
</protein>
<name>A0A0M8NZQ7_9EURO</name>